<feature type="domain" description="HTH marR-type" evidence="1">
    <location>
        <begin position="1"/>
        <end position="139"/>
    </location>
</feature>
<protein>
    <submittedName>
        <fullName evidence="2">MarR family transcriptional regulator</fullName>
    </submittedName>
</protein>
<reference evidence="2 3" key="1">
    <citation type="submission" date="2021-10" db="EMBL/GenBank/DDBJ databases">
        <title>Anaerobic single-cell dispensing facilitates the cultivation of human gut bacteria.</title>
        <authorList>
            <person name="Afrizal A."/>
        </authorList>
    </citation>
    <scope>NUCLEOTIDE SEQUENCE [LARGE SCALE GENOMIC DNA]</scope>
    <source>
        <strain evidence="2 3">CLA-AA-H270</strain>
    </source>
</reference>
<dbReference type="EMBL" id="JAJEPX010000001">
    <property type="protein sequence ID" value="MCC2175644.1"/>
    <property type="molecule type" value="Genomic_DNA"/>
</dbReference>
<dbReference type="InterPro" id="IPR036388">
    <property type="entry name" value="WH-like_DNA-bd_sf"/>
</dbReference>
<dbReference type="RefSeq" id="WP_227599921.1">
    <property type="nucleotide sequence ID" value="NZ_DBFYXB010000087.1"/>
</dbReference>
<keyword evidence="3" id="KW-1185">Reference proteome</keyword>
<dbReference type="GO" id="GO:0003700">
    <property type="term" value="F:DNA-binding transcription factor activity"/>
    <property type="evidence" value="ECO:0007669"/>
    <property type="project" value="InterPro"/>
</dbReference>
<name>A0AAW4VRV0_9FIRM</name>
<dbReference type="PANTHER" id="PTHR33164">
    <property type="entry name" value="TRANSCRIPTIONAL REGULATOR, MARR FAMILY"/>
    <property type="match status" value="1"/>
</dbReference>
<gene>
    <name evidence="2" type="ORF">LKD22_00620</name>
</gene>
<dbReference type="InterPro" id="IPR000835">
    <property type="entry name" value="HTH_MarR-typ"/>
</dbReference>
<dbReference type="PROSITE" id="PS50995">
    <property type="entry name" value="HTH_MARR_2"/>
    <property type="match status" value="1"/>
</dbReference>
<dbReference type="GeneID" id="98660467"/>
<dbReference type="InterPro" id="IPR039422">
    <property type="entry name" value="MarR/SlyA-like"/>
</dbReference>
<evidence type="ECO:0000313" key="2">
    <source>
        <dbReference type="EMBL" id="MCC2175644.1"/>
    </source>
</evidence>
<organism evidence="2 3">
    <name type="scientific">Agathobaculum butyriciproducens</name>
    <dbReference type="NCBI Taxonomy" id="1628085"/>
    <lineage>
        <taxon>Bacteria</taxon>
        <taxon>Bacillati</taxon>
        <taxon>Bacillota</taxon>
        <taxon>Clostridia</taxon>
        <taxon>Eubacteriales</taxon>
        <taxon>Butyricicoccaceae</taxon>
        <taxon>Agathobaculum</taxon>
    </lineage>
</organism>
<evidence type="ECO:0000259" key="1">
    <source>
        <dbReference type="PROSITE" id="PS50995"/>
    </source>
</evidence>
<sequence length="151" mass="17252">MSGSPYDFAADAFHAGQLYRSCFRELTESCGFTPNEMFVLLFLYRNAPEQDTATVIAQAWNVSKPLVTRSVDGLQRRGLLYCVRDENDRRLVHLHLSDEGHAAAKTLHHRCETFALTLQQGISEQEMQTLCSVMQKMQRNLNDLLERTNLT</sequence>
<dbReference type="AlphaFoldDB" id="A0AAW4VRV0"/>
<dbReference type="Pfam" id="PF12802">
    <property type="entry name" value="MarR_2"/>
    <property type="match status" value="1"/>
</dbReference>
<dbReference type="InterPro" id="IPR036390">
    <property type="entry name" value="WH_DNA-bd_sf"/>
</dbReference>
<dbReference type="Gene3D" id="1.10.10.10">
    <property type="entry name" value="Winged helix-like DNA-binding domain superfamily/Winged helix DNA-binding domain"/>
    <property type="match status" value="1"/>
</dbReference>
<dbReference type="PANTHER" id="PTHR33164:SF89">
    <property type="entry name" value="MARR FAMILY REGULATORY PROTEIN"/>
    <property type="match status" value="1"/>
</dbReference>
<dbReference type="SMART" id="SM00347">
    <property type="entry name" value="HTH_MARR"/>
    <property type="match status" value="1"/>
</dbReference>
<proteinExistence type="predicted"/>
<dbReference type="GO" id="GO:0006950">
    <property type="term" value="P:response to stress"/>
    <property type="evidence" value="ECO:0007669"/>
    <property type="project" value="TreeGrafter"/>
</dbReference>
<dbReference type="Proteomes" id="UP001298753">
    <property type="component" value="Unassembled WGS sequence"/>
</dbReference>
<evidence type="ECO:0000313" key="3">
    <source>
        <dbReference type="Proteomes" id="UP001298753"/>
    </source>
</evidence>
<accession>A0AAW4VRV0</accession>
<comment type="caution">
    <text evidence="2">The sequence shown here is derived from an EMBL/GenBank/DDBJ whole genome shotgun (WGS) entry which is preliminary data.</text>
</comment>
<dbReference type="PRINTS" id="PR00598">
    <property type="entry name" value="HTHMARR"/>
</dbReference>
<dbReference type="SUPFAM" id="SSF46785">
    <property type="entry name" value="Winged helix' DNA-binding domain"/>
    <property type="match status" value="1"/>
</dbReference>